<protein>
    <submittedName>
        <fullName evidence="3">Predicted membrane protein</fullName>
    </submittedName>
</protein>
<evidence type="ECO:0000313" key="4">
    <source>
        <dbReference type="Proteomes" id="UP000183750"/>
    </source>
</evidence>
<dbReference type="Proteomes" id="UP000183750">
    <property type="component" value="Unassembled WGS sequence"/>
</dbReference>
<evidence type="ECO:0000256" key="1">
    <source>
        <dbReference type="SAM" id="Phobius"/>
    </source>
</evidence>
<organism evidence="3 4">
    <name type="scientific">Microbacterium hydrocarbonoxydans</name>
    <dbReference type="NCBI Taxonomy" id="273678"/>
    <lineage>
        <taxon>Bacteria</taxon>
        <taxon>Bacillati</taxon>
        <taxon>Actinomycetota</taxon>
        <taxon>Actinomycetes</taxon>
        <taxon>Micrococcales</taxon>
        <taxon>Microbacteriaceae</taxon>
        <taxon>Microbacterium</taxon>
    </lineage>
</organism>
<dbReference type="AlphaFoldDB" id="A0A1H4JYM4"/>
<feature type="transmembrane region" description="Helical" evidence="1">
    <location>
        <begin position="6"/>
        <end position="22"/>
    </location>
</feature>
<dbReference type="OrthoDB" id="5059350at2"/>
<feature type="transmembrane region" description="Helical" evidence="1">
    <location>
        <begin position="165"/>
        <end position="187"/>
    </location>
</feature>
<dbReference type="RefSeq" id="WP_060926696.1">
    <property type="nucleotide sequence ID" value="NZ_FNSQ01000005.1"/>
</dbReference>
<evidence type="ECO:0000313" key="3">
    <source>
        <dbReference type="EMBL" id="SEB51401.1"/>
    </source>
</evidence>
<feature type="transmembrane region" description="Helical" evidence="1">
    <location>
        <begin position="193"/>
        <end position="213"/>
    </location>
</feature>
<dbReference type="InterPro" id="IPR048389">
    <property type="entry name" value="YciQ-like_C"/>
</dbReference>
<reference evidence="4" key="1">
    <citation type="submission" date="2016-10" db="EMBL/GenBank/DDBJ databases">
        <authorList>
            <person name="Varghese N."/>
            <person name="Submissions S."/>
        </authorList>
    </citation>
    <scope>NUCLEOTIDE SEQUENCE [LARGE SCALE GENOMIC DNA]</scope>
    <source>
        <strain evidence="4">DSM 16089</strain>
    </source>
</reference>
<gene>
    <name evidence="3" type="ORF">SAMN04489807_1125</name>
</gene>
<keyword evidence="1" id="KW-0812">Transmembrane</keyword>
<sequence>MLITAALFGLAPALLLLVLAIVERARSVQRVSSPGPRFAPAPGATVLYDALLLDADRRAIAAALIDLAVRRKVRLLVDADAAPQGGGRKRAPVAIEVVDGATFAPEELGVLEALFGPDHTSGRVRRFSSDGRALHRRVRAVLDEAESGLAAAGLLARGRRGWATYLLRVAATLVVGVCLLLLLAAWAVSEPGAALYVVLFAGLVIAIATMVVAPAPWRRFRPAAQPMREHLAGMREYIALAEAEPLRFSQSADGAELRQDVSPEAASERLQRFLLNERLLPYAVLFGLERSWTSVLRTESQELRLADGVDGALEVAGGVIEVIELVGGVVHLVSAVGDLMDATGGVVEVVGGVFEAVSS</sequence>
<name>A0A1H4JYM4_9MICO</name>
<proteinExistence type="predicted"/>
<keyword evidence="1" id="KW-0472">Membrane</keyword>
<feature type="domain" description="Predicted membrane protein YciQ-like C-terminal" evidence="2">
    <location>
        <begin position="40"/>
        <end position="293"/>
    </location>
</feature>
<keyword evidence="4" id="KW-1185">Reference proteome</keyword>
<dbReference type="Pfam" id="PF20990">
    <property type="entry name" value="DUF2207_C"/>
    <property type="match status" value="1"/>
</dbReference>
<accession>A0A1H4JYM4</accession>
<keyword evidence="1" id="KW-1133">Transmembrane helix</keyword>
<evidence type="ECO:0000259" key="2">
    <source>
        <dbReference type="Pfam" id="PF20990"/>
    </source>
</evidence>
<dbReference type="EMBL" id="FNSQ01000005">
    <property type="protein sequence ID" value="SEB51401.1"/>
    <property type="molecule type" value="Genomic_DNA"/>
</dbReference>